<evidence type="ECO:0000256" key="1">
    <source>
        <dbReference type="ARBA" id="ARBA00022801"/>
    </source>
</evidence>
<evidence type="ECO:0000313" key="5">
    <source>
        <dbReference type="Proteomes" id="UP000479226"/>
    </source>
</evidence>
<dbReference type="PANTHER" id="PTHR31956">
    <property type="entry name" value="NON-SPECIFIC PHOSPHOLIPASE C4-RELATED"/>
    <property type="match status" value="1"/>
</dbReference>
<gene>
    <name evidence="4" type="ORF">G6N77_08380</name>
</gene>
<dbReference type="InterPro" id="IPR007312">
    <property type="entry name" value="Phosphoesterase"/>
</dbReference>
<accession>A0ABX0D995</accession>
<evidence type="ECO:0000313" key="4">
    <source>
        <dbReference type="EMBL" id="NGN83473.1"/>
    </source>
</evidence>
<dbReference type="PANTHER" id="PTHR31956:SF8">
    <property type="entry name" value="ACID PHOSPHATASE PHOA (AFU_ORTHOLOGUE AFUA_1G03570)"/>
    <property type="match status" value="1"/>
</dbReference>
<comment type="caution">
    <text evidence="4">The sequence shown here is derived from an EMBL/GenBank/DDBJ whole genome shotgun (WGS) entry which is preliminary data.</text>
</comment>
<evidence type="ECO:0000256" key="3">
    <source>
        <dbReference type="SAM" id="MobiDB-lite"/>
    </source>
</evidence>
<evidence type="ECO:0000256" key="2">
    <source>
        <dbReference type="ARBA" id="ARBA00023026"/>
    </source>
</evidence>
<reference evidence="4 5" key="1">
    <citation type="submission" date="2020-02" db="EMBL/GenBank/DDBJ databases">
        <title>Genome sequence of the type strain DSM 27180 of Arthrobacter silviterrae.</title>
        <authorList>
            <person name="Gao J."/>
            <person name="Sun J."/>
        </authorList>
    </citation>
    <scope>NUCLEOTIDE SEQUENCE [LARGE SCALE GENOMIC DNA]</scope>
    <source>
        <strain evidence="4 5">DSM 27180</strain>
    </source>
</reference>
<dbReference type="InterPro" id="IPR017850">
    <property type="entry name" value="Alkaline_phosphatase_core_sf"/>
</dbReference>
<feature type="region of interest" description="Disordered" evidence="3">
    <location>
        <begin position="1"/>
        <end position="61"/>
    </location>
</feature>
<dbReference type="Gene3D" id="3.40.720.10">
    <property type="entry name" value="Alkaline Phosphatase, subunit A"/>
    <property type="match status" value="1"/>
</dbReference>
<proteinExistence type="predicted"/>
<keyword evidence="2" id="KW-0843">Virulence</keyword>
<dbReference type="Proteomes" id="UP000479226">
    <property type="component" value="Unassembled WGS sequence"/>
</dbReference>
<sequence length="481" mass="51882">MLPANLPARRDRRSGAQQSQSPVAKPWWTKRHQSQSPVAKPWWTKRHQSKSPVAKPWWTKRHQSKSPVAKPWWTRSPWSRARWTKSPWSKAAAIAAVLSTVFLGACSSGQAGSPGATTHIPDPTPPSAVSHVFVIMLENVSYDSAYGPKPIYPYLANTLRPEGVLLNQFYGVAHWSLGNYLAILGGTSPTKDIQGDCTKYTDMTEAQPAADGQVTSKHGCVFPKSVPTLANQLTDNNLTWKGYMQDMGAAPYREQASCGIPSLGPDKSDLTQNSVPWDNYAARHNPFIYFSAVRDTPACAANVKPLDQLTTDLKTAATTPNFAFISPSLCDDGHNECPAPRTPDSWLSTWIPLIQASPAYKNSMIIILADEAKNDSRACCQEPSGPNVPHPGGPNSALLQAQGNGAGGGRIGALVLSPFVKAGSTSTIPYNDYSLLRSIENLFSLPHLGYAAQPGLVPFGPDVWTSKAQTSSASAVPTPTN</sequence>
<name>A0ABX0D995_9MICC</name>
<keyword evidence="5" id="KW-1185">Reference proteome</keyword>
<dbReference type="EMBL" id="JAAKZI010000011">
    <property type="protein sequence ID" value="NGN83473.1"/>
    <property type="molecule type" value="Genomic_DNA"/>
</dbReference>
<dbReference type="Pfam" id="PF04185">
    <property type="entry name" value="Phosphoesterase"/>
    <property type="match status" value="1"/>
</dbReference>
<protein>
    <submittedName>
        <fullName evidence="4">Phosphoesterase</fullName>
    </submittedName>
</protein>
<organism evidence="4 5">
    <name type="scientific">Arthrobacter silviterrae</name>
    <dbReference type="NCBI Taxonomy" id="2026658"/>
    <lineage>
        <taxon>Bacteria</taxon>
        <taxon>Bacillati</taxon>
        <taxon>Actinomycetota</taxon>
        <taxon>Actinomycetes</taxon>
        <taxon>Micrococcales</taxon>
        <taxon>Micrococcaceae</taxon>
        <taxon>Arthrobacter</taxon>
    </lineage>
</organism>
<keyword evidence="1" id="KW-0378">Hydrolase</keyword>
<dbReference type="RefSeq" id="WP_165181573.1">
    <property type="nucleotide sequence ID" value="NZ_JAAKZI010000011.1"/>
</dbReference>